<sequence length="16" mass="1758">MLARVARQLGICKLAD</sequence>
<protein>
    <submittedName>
        <fullName evidence="1">Uncharacterized protein</fullName>
    </submittedName>
</protein>
<accession>A0A0E9UQ71</accession>
<dbReference type="EMBL" id="GBXM01040610">
    <property type="protein sequence ID" value="JAH67967.1"/>
    <property type="molecule type" value="Transcribed_RNA"/>
</dbReference>
<name>A0A0E9UQ71_ANGAN</name>
<dbReference type="AlphaFoldDB" id="A0A0E9UQ71"/>
<organism evidence="1">
    <name type="scientific">Anguilla anguilla</name>
    <name type="common">European freshwater eel</name>
    <name type="synonym">Muraena anguilla</name>
    <dbReference type="NCBI Taxonomy" id="7936"/>
    <lineage>
        <taxon>Eukaryota</taxon>
        <taxon>Metazoa</taxon>
        <taxon>Chordata</taxon>
        <taxon>Craniata</taxon>
        <taxon>Vertebrata</taxon>
        <taxon>Euteleostomi</taxon>
        <taxon>Actinopterygii</taxon>
        <taxon>Neopterygii</taxon>
        <taxon>Teleostei</taxon>
        <taxon>Anguilliformes</taxon>
        <taxon>Anguillidae</taxon>
        <taxon>Anguilla</taxon>
    </lineage>
</organism>
<reference evidence="1" key="1">
    <citation type="submission" date="2014-11" db="EMBL/GenBank/DDBJ databases">
        <authorList>
            <person name="Amaro Gonzalez C."/>
        </authorList>
    </citation>
    <scope>NUCLEOTIDE SEQUENCE</scope>
</reference>
<evidence type="ECO:0000313" key="1">
    <source>
        <dbReference type="EMBL" id="JAH67967.1"/>
    </source>
</evidence>
<proteinExistence type="predicted"/>
<reference evidence="1" key="2">
    <citation type="journal article" date="2015" name="Fish Shellfish Immunol.">
        <title>Early steps in the European eel (Anguilla anguilla)-Vibrio vulnificus interaction in the gills: Role of the RtxA13 toxin.</title>
        <authorList>
            <person name="Callol A."/>
            <person name="Pajuelo D."/>
            <person name="Ebbesson L."/>
            <person name="Teles M."/>
            <person name="MacKenzie S."/>
            <person name="Amaro C."/>
        </authorList>
    </citation>
    <scope>NUCLEOTIDE SEQUENCE</scope>
</reference>